<evidence type="ECO:0000256" key="14">
    <source>
        <dbReference type="SAM" id="MobiDB-lite"/>
    </source>
</evidence>
<dbReference type="Pfam" id="PF00001">
    <property type="entry name" value="7tm_1"/>
    <property type="match status" value="1"/>
</dbReference>
<reference evidence="17" key="3">
    <citation type="submission" date="2025-08" db="UniProtKB">
        <authorList>
            <consortium name="Ensembl"/>
        </authorList>
    </citation>
    <scope>IDENTIFICATION</scope>
</reference>
<feature type="domain" description="G-protein coupled receptors family 1 profile" evidence="16">
    <location>
        <begin position="53"/>
        <end position="308"/>
    </location>
</feature>
<evidence type="ECO:0000256" key="9">
    <source>
        <dbReference type="ARBA" id="ARBA00023180"/>
    </source>
</evidence>
<evidence type="ECO:0000256" key="12">
    <source>
        <dbReference type="ARBA" id="ARBA00037161"/>
    </source>
</evidence>
<keyword evidence="10" id="KW-0807">Transducer</keyword>
<feature type="transmembrane region" description="Helical" evidence="15">
    <location>
        <begin position="253"/>
        <end position="270"/>
    </location>
</feature>
<keyword evidence="8" id="KW-0675">Receptor</keyword>
<keyword evidence="18" id="KW-1185">Reference proteome</keyword>
<feature type="transmembrane region" description="Helical" evidence="15">
    <location>
        <begin position="109"/>
        <end position="131"/>
    </location>
</feature>
<proteinExistence type="inferred from homology"/>
<sequence length="359" mass="40755">SSSVSLQGTMEQEITILPPAMEANSSQSPAAVSATHLVMAVLLFPTSLVGVVVNSLYLWVLRQKIRRTVTTLWFLNLVLCYLLFTLLIPFFAVYILLGYRWVFGTAMCKLFNTCISVGMFSCVFLLTLISLDRYILTHHPVWSQNHRTLTHARKLVVGVWLVSFALSAPYLAFRETRMVDGGRIACVNNYNISRNWNGTKTRDLGRQIHLAVFVIRFLLGFLLPFCTIMGCYSQVRLEMKEKRPVWAGKPFKVMVAAVVSFFLGWLPYHFYQGLNFYTKALPESVSDALLVIYTFTTCFTTCFTPILYLFVGENFWQVFRTSLPMLVKAGFDDELGSYSPESSQRSAQSSLKHMHTSQG</sequence>
<accession>K7GI75</accession>
<dbReference type="InterPro" id="IPR017452">
    <property type="entry name" value="GPCR_Rhodpsn_7TM"/>
</dbReference>
<dbReference type="Ensembl" id="ENSPSIT00000020080.1">
    <property type="protein sequence ID" value="ENSPSIP00000019986.1"/>
    <property type="gene ID" value="ENSPSIG00000017718.1"/>
</dbReference>
<evidence type="ECO:0000256" key="8">
    <source>
        <dbReference type="ARBA" id="ARBA00023170"/>
    </source>
</evidence>
<feature type="transmembrane region" description="Helical" evidence="15">
    <location>
        <begin position="208"/>
        <end position="232"/>
    </location>
</feature>
<feature type="transmembrane region" description="Helical" evidence="15">
    <location>
        <begin position="152"/>
        <end position="173"/>
    </location>
</feature>
<evidence type="ECO:0000256" key="1">
    <source>
        <dbReference type="ARBA" id="ARBA00004651"/>
    </source>
</evidence>
<protein>
    <recommendedName>
        <fullName evidence="13">Probable G-protein coupled receptor 33</fullName>
    </recommendedName>
</protein>
<dbReference type="PROSITE" id="PS50262">
    <property type="entry name" value="G_PROTEIN_RECEP_F1_2"/>
    <property type="match status" value="1"/>
</dbReference>
<keyword evidence="5" id="KW-0297">G-protein coupled receptor</keyword>
<keyword evidence="3 15" id="KW-0812">Transmembrane</keyword>
<comment type="subcellular location">
    <subcellularLocation>
        <location evidence="1">Cell membrane</location>
        <topology evidence="1">Multi-pass membrane protein</topology>
    </subcellularLocation>
</comment>
<dbReference type="GO" id="GO:0006954">
    <property type="term" value="P:inflammatory response"/>
    <property type="evidence" value="ECO:0007669"/>
    <property type="project" value="TreeGrafter"/>
</dbReference>
<dbReference type="AlphaFoldDB" id="K7GI75"/>
<keyword evidence="6 15" id="KW-0472">Membrane</keyword>
<dbReference type="PRINTS" id="PR00526">
    <property type="entry name" value="FMETLEUPHER"/>
</dbReference>
<dbReference type="GeneTree" id="ENSGT01140000282544"/>
<dbReference type="InterPro" id="IPR000276">
    <property type="entry name" value="GPCR_Rhodpsn"/>
</dbReference>
<dbReference type="PRINTS" id="PR00237">
    <property type="entry name" value="GPCRRHODOPSN"/>
</dbReference>
<keyword evidence="9" id="KW-0325">Glycoprotein</keyword>
<feature type="compositionally biased region" description="Low complexity" evidence="14">
    <location>
        <begin position="338"/>
        <end position="350"/>
    </location>
</feature>
<dbReference type="HOGENOM" id="CLU_009579_8_0_1"/>
<reference evidence="17" key="4">
    <citation type="submission" date="2025-09" db="UniProtKB">
        <authorList>
            <consortium name="Ensembl"/>
        </authorList>
    </citation>
    <scope>IDENTIFICATION</scope>
</reference>
<evidence type="ECO:0000256" key="15">
    <source>
        <dbReference type="SAM" id="Phobius"/>
    </source>
</evidence>
<comment type="similarity">
    <text evidence="11">Belongs to the chemokine-like receptor (CMKLR) family.</text>
</comment>
<evidence type="ECO:0000256" key="6">
    <source>
        <dbReference type="ARBA" id="ARBA00023136"/>
    </source>
</evidence>
<evidence type="ECO:0000256" key="7">
    <source>
        <dbReference type="ARBA" id="ARBA00023157"/>
    </source>
</evidence>
<keyword evidence="4 15" id="KW-1133">Transmembrane helix</keyword>
<reference evidence="18" key="1">
    <citation type="submission" date="2011-10" db="EMBL/GenBank/DDBJ databases">
        <authorList>
            <consortium name="Soft-shell Turtle Genome Consortium"/>
        </authorList>
    </citation>
    <scope>NUCLEOTIDE SEQUENCE [LARGE SCALE GENOMIC DNA]</scope>
    <source>
        <strain evidence="18">Daiwa-1</strain>
    </source>
</reference>
<dbReference type="GO" id="GO:0004930">
    <property type="term" value="F:G protein-coupled receptor activity"/>
    <property type="evidence" value="ECO:0007669"/>
    <property type="project" value="UniProtKB-KW"/>
</dbReference>
<dbReference type="EMBL" id="AGCU01128934">
    <property type="status" value="NOT_ANNOTATED_CDS"/>
    <property type="molecule type" value="Genomic_DNA"/>
</dbReference>
<evidence type="ECO:0000256" key="3">
    <source>
        <dbReference type="ARBA" id="ARBA00022692"/>
    </source>
</evidence>
<dbReference type="eggNOG" id="KOG3656">
    <property type="taxonomic scope" value="Eukaryota"/>
</dbReference>
<evidence type="ECO:0000256" key="10">
    <source>
        <dbReference type="ARBA" id="ARBA00023224"/>
    </source>
</evidence>
<keyword evidence="2" id="KW-1003">Cell membrane</keyword>
<dbReference type="SUPFAM" id="SSF81321">
    <property type="entry name" value="Family A G protein-coupled receptor-like"/>
    <property type="match status" value="1"/>
</dbReference>
<feature type="region of interest" description="Disordered" evidence="14">
    <location>
        <begin position="338"/>
        <end position="359"/>
    </location>
</feature>
<dbReference type="Proteomes" id="UP000007267">
    <property type="component" value="Unassembled WGS sequence"/>
</dbReference>
<evidence type="ECO:0000256" key="5">
    <source>
        <dbReference type="ARBA" id="ARBA00023040"/>
    </source>
</evidence>
<keyword evidence="7" id="KW-1015">Disulfide bond</keyword>
<dbReference type="GO" id="GO:0007204">
    <property type="term" value="P:positive regulation of cytosolic calcium ion concentration"/>
    <property type="evidence" value="ECO:0007669"/>
    <property type="project" value="TreeGrafter"/>
</dbReference>
<dbReference type="PANTHER" id="PTHR24225:SF5">
    <property type="entry name" value="G-PROTEIN COUPLED RECEPTOR 33-RELATED"/>
    <property type="match status" value="1"/>
</dbReference>
<dbReference type="GO" id="GO:0005886">
    <property type="term" value="C:plasma membrane"/>
    <property type="evidence" value="ECO:0007669"/>
    <property type="project" value="UniProtKB-SubCell"/>
</dbReference>
<feature type="transmembrane region" description="Helical" evidence="15">
    <location>
        <begin position="37"/>
        <end position="60"/>
    </location>
</feature>
<evidence type="ECO:0000256" key="13">
    <source>
        <dbReference type="ARBA" id="ARBA00039587"/>
    </source>
</evidence>
<dbReference type="Gene3D" id="1.20.1070.10">
    <property type="entry name" value="Rhodopsin 7-helix transmembrane proteins"/>
    <property type="match status" value="1"/>
</dbReference>
<feature type="transmembrane region" description="Helical" evidence="15">
    <location>
        <begin position="72"/>
        <end position="97"/>
    </location>
</feature>
<dbReference type="GO" id="GO:0007200">
    <property type="term" value="P:phospholipase C-activating G protein-coupled receptor signaling pathway"/>
    <property type="evidence" value="ECO:0007669"/>
    <property type="project" value="TreeGrafter"/>
</dbReference>
<dbReference type="GO" id="GO:0004875">
    <property type="term" value="F:complement receptor activity"/>
    <property type="evidence" value="ECO:0007669"/>
    <property type="project" value="TreeGrafter"/>
</dbReference>
<evidence type="ECO:0000256" key="11">
    <source>
        <dbReference type="ARBA" id="ARBA00025736"/>
    </source>
</evidence>
<dbReference type="PANTHER" id="PTHR24225">
    <property type="entry name" value="CHEMOTACTIC RECEPTOR"/>
    <property type="match status" value="1"/>
</dbReference>
<evidence type="ECO:0000259" key="16">
    <source>
        <dbReference type="PROSITE" id="PS50262"/>
    </source>
</evidence>
<comment type="function">
    <text evidence="12">Orphan receptor; could be a chemoattractant receptor.</text>
</comment>
<evidence type="ECO:0000313" key="18">
    <source>
        <dbReference type="Proteomes" id="UP000007267"/>
    </source>
</evidence>
<dbReference type="InterPro" id="IPR000826">
    <property type="entry name" value="Formyl_rcpt-rel"/>
</dbReference>
<feature type="transmembrane region" description="Helical" evidence="15">
    <location>
        <begin position="290"/>
        <end position="311"/>
    </location>
</feature>
<reference evidence="18" key="2">
    <citation type="journal article" date="2013" name="Nat. Genet.">
        <title>The draft genomes of soft-shell turtle and green sea turtle yield insights into the development and evolution of the turtle-specific body plan.</title>
        <authorList>
            <person name="Wang Z."/>
            <person name="Pascual-Anaya J."/>
            <person name="Zadissa A."/>
            <person name="Li W."/>
            <person name="Niimura Y."/>
            <person name="Huang Z."/>
            <person name="Li C."/>
            <person name="White S."/>
            <person name="Xiong Z."/>
            <person name="Fang D."/>
            <person name="Wang B."/>
            <person name="Ming Y."/>
            <person name="Chen Y."/>
            <person name="Zheng Y."/>
            <person name="Kuraku S."/>
            <person name="Pignatelli M."/>
            <person name="Herrero J."/>
            <person name="Beal K."/>
            <person name="Nozawa M."/>
            <person name="Li Q."/>
            <person name="Wang J."/>
            <person name="Zhang H."/>
            <person name="Yu L."/>
            <person name="Shigenobu S."/>
            <person name="Wang J."/>
            <person name="Liu J."/>
            <person name="Flicek P."/>
            <person name="Searle S."/>
            <person name="Wang J."/>
            <person name="Kuratani S."/>
            <person name="Yin Y."/>
            <person name="Aken B."/>
            <person name="Zhang G."/>
            <person name="Irie N."/>
        </authorList>
    </citation>
    <scope>NUCLEOTIDE SEQUENCE [LARGE SCALE GENOMIC DNA]</scope>
    <source>
        <strain evidence="18">Daiwa-1</strain>
    </source>
</reference>
<organism evidence="17 18">
    <name type="scientific">Pelodiscus sinensis</name>
    <name type="common">Chinese softshell turtle</name>
    <name type="synonym">Trionyx sinensis</name>
    <dbReference type="NCBI Taxonomy" id="13735"/>
    <lineage>
        <taxon>Eukaryota</taxon>
        <taxon>Metazoa</taxon>
        <taxon>Chordata</taxon>
        <taxon>Craniata</taxon>
        <taxon>Vertebrata</taxon>
        <taxon>Euteleostomi</taxon>
        <taxon>Archelosauria</taxon>
        <taxon>Testudinata</taxon>
        <taxon>Testudines</taxon>
        <taxon>Cryptodira</taxon>
        <taxon>Trionychia</taxon>
        <taxon>Trionychidae</taxon>
        <taxon>Pelodiscus</taxon>
    </lineage>
</organism>
<evidence type="ECO:0000256" key="2">
    <source>
        <dbReference type="ARBA" id="ARBA00022475"/>
    </source>
</evidence>
<name>K7GI75_PELSI</name>
<evidence type="ECO:0000313" key="17">
    <source>
        <dbReference type="Ensembl" id="ENSPSIP00000019986.1"/>
    </source>
</evidence>
<evidence type="ECO:0000256" key="4">
    <source>
        <dbReference type="ARBA" id="ARBA00022989"/>
    </source>
</evidence>